<dbReference type="EMBL" id="MU069619">
    <property type="protein sequence ID" value="KAF5837335.1"/>
    <property type="molecule type" value="Genomic_DNA"/>
</dbReference>
<feature type="coiled-coil region" evidence="1">
    <location>
        <begin position="98"/>
        <end position="190"/>
    </location>
</feature>
<accession>A0ABQ7GRW6</accession>
<feature type="region of interest" description="Disordered" evidence="2">
    <location>
        <begin position="298"/>
        <end position="318"/>
    </location>
</feature>
<evidence type="ECO:0000313" key="3">
    <source>
        <dbReference type="EMBL" id="KAF5837335.1"/>
    </source>
</evidence>
<keyword evidence="1" id="KW-0175">Coiled coil</keyword>
<feature type="compositionally biased region" description="Basic and acidic residues" evidence="2">
    <location>
        <begin position="298"/>
        <end position="308"/>
    </location>
</feature>
<reference evidence="3" key="1">
    <citation type="submission" date="2017-08" db="EMBL/GenBank/DDBJ databases">
        <authorList>
            <person name="Polle J.E."/>
            <person name="Barry K."/>
            <person name="Cushman J."/>
            <person name="Schmutz J."/>
            <person name="Tran D."/>
            <person name="Hathwaick L.T."/>
            <person name="Yim W.C."/>
            <person name="Jenkins J."/>
            <person name="Mckie-Krisberg Z.M."/>
            <person name="Prochnik S."/>
            <person name="Lindquist E."/>
            <person name="Dockter R.B."/>
            <person name="Adam C."/>
            <person name="Molina H."/>
            <person name="Bunkerborg J."/>
            <person name="Jin E."/>
            <person name="Buchheim M."/>
            <person name="Magnuson J."/>
        </authorList>
    </citation>
    <scope>NUCLEOTIDE SEQUENCE</scope>
    <source>
        <strain evidence="3">CCAP 19/18</strain>
    </source>
</reference>
<evidence type="ECO:0000256" key="2">
    <source>
        <dbReference type="SAM" id="MobiDB-lite"/>
    </source>
</evidence>
<gene>
    <name evidence="3" type="ORF">DUNSADRAFT_4494</name>
</gene>
<dbReference type="Proteomes" id="UP000815325">
    <property type="component" value="Unassembled WGS sequence"/>
</dbReference>
<dbReference type="PANTHER" id="PTHR35731">
    <property type="entry name" value="8-AMINO-7-OXONONANOATE SYNTHASE"/>
    <property type="match status" value="1"/>
</dbReference>
<evidence type="ECO:0000256" key="1">
    <source>
        <dbReference type="SAM" id="Coils"/>
    </source>
</evidence>
<feature type="region of interest" description="Disordered" evidence="2">
    <location>
        <begin position="202"/>
        <end position="224"/>
    </location>
</feature>
<proteinExistence type="predicted"/>
<name>A0ABQ7GRW6_DUNSA</name>
<dbReference type="PANTHER" id="PTHR35731:SF1">
    <property type="entry name" value="8-AMINO-7-OXONONANOATE SYNTHASE"/>
    <property type="match status" value="1"/>
</dbReference>
<evidence type="ECO:0000313" key="4">
    <source>
        <dbReference type="Proteomes" id="UP000815325"/>
    </source>
</evidence>
<feature type="compositionally biased region" description="Low complexity" evidence="2">
    <location>
        <begin position="309"/>
        <end position="318"/>
    </location>
</feature>
<organism evidence="3 4">
    <name type="scientific">Dunaliella salina</name>
    <name type="common">Green alga</name>
    <name type="synonym">Protococcus salinus</name>
    <dbReference type="NCBI Taxonomy" id="3046"/>
    <lineage>
        <taxon>Eukaryota</taxon>
        <taxon>Viridiplantae</taxon>
        <taxon>Chlorophyta</taxon>
        <taxon>core chlorophytes</taxon>
        <taxon>Chlorophyceae</taxon>
        <taxon>CS clade</taxon>
        <taxon>Chlamydomonadales</taxon>
        <taxon>Dunaliellaceae</taxon>
        <taxon>Dunaliella</taxon>
    </lineage>
</organism>
<feature type="region of interest" description="Disordered" evidence="2">
    <location>
        <begin position="1"/>
        <end position="20"/>
    </location>
</feature>
<sequence>MSFEPRSNTKMRYNSLGGSADQSWPVVSGSGNHQPLFAPVNHSLSQGRRSVGARTHRRSQLCCRRAVGGNGGPGGNSEGDLELQDRLVDQLQIGIAKAKVKEGMLEDLEERKKSLRKIGDDLTDELDKQLALDKARMNLAGSSSLADMLEEFRQLDEDVQRIRDELQILLQADRRDLAAFERRNAEERSRGLFFKNLYSVKDEGEPQQGGSKQPDPEAEEQRRATMENIKQPARQELRSPARLALFTYLTIVLAWVIGEDISLGDPDLRRDVLYGLLCAVLGFNAWNERTALVEEREAVKAQEQEEQQRASQGEDTLQ</sequence>
<keyword evidence="4" id="KW-1185">Reference proteome</keyword>
<comment type="caution">
    <text evidence="3">The sequence shown here is derived from an EMBL/GenBank/DDBJ whole genome shotgun (WGS) entry which is preliminary data.</text>
</comment>
<protein>
    <submittedName>
        <fullName evidence="3">Uncharacterized protein</fullName>
    </submittedName>
</protein>